<evidence type="ECO:0000313" key="9">
    <source>
        <dbReference type="Proteomes" id="UP000829998"/>
    </source>
</evidence>
<evidence type="ECO:0000256" key="3">
    <source>
        <dbReference type="ARBA" id="ARBA00023163"/>
    </source>
</evidence>
<dbReference type="PANTHER" id="PTHR43280">
    <property type="entry name" value="ARAC-FAMILY TRANSCRIPTIONAL REGULATOR"/>
    <property type="match status" value="1"/>
</dbReference>
<dbReference type="Proteomes" id="UP000829998">
    <property type="component" value="Chromosome"/>
</dbReference>
<protein>
    <submittedName>
        <fullName evidence="8">AraC family transcriptional regulator</fullName>
    </submittedName>
</protein>
<feature type="repeat" description="TPR" evidence="4">
    <location>
        <begin position="275"/>
        <end position="308"/>
    </location>
</feature>
<accession>A0ABY4LV93</accession>
<dbReference type="PANTHER" id="PTHR43280:SF2">
    <property type="entry name" value="HTH-TYPE TRANSCRIPTIONAL REGULATOR EXSA"/>
    <property type="match status" value="1"/>
</dbReference>
<feature type="transmembrane region" description="Helical" evidence="5">
    <location>
        <begin position="389"/>
        <end position="409"/>
    </location>
</feature>
<proteinExistence type="predicted"/>
<dbReference type="RefSeq" id="WP_248729045.1">
    <property type="nucleotide sequence ID" value="NZ_CP096829.1"/>
</dbReference>
<evidence type="ECO:0000256" key="1">
    <source>
        <dbReference type="ARBA" id="ARBA00023015"/>
    </source>
</evidence>
<dbReference type="PROSITE" id="PS01124">
    <property type="entry name" value="HTH_ARAC_FAMILY_2"/>
    <property type="match status" value="1"/>
</dbReference>
<evidence type="ECO:0000256" key="5">
    <source>
        <dbReference type="SAM" id="Phobius"/>
    </source>
</evidence>
<gene>
    <name evidence="8" type="ORF">M0M44_06585</name>
</gene>
<evidence type="ECO:0000259" key="7">
    <source>
        <dbReference type="PROSITE" id="PS01124"/>
    </source>
</evidence>
<evidence type="ECO:0000313" key="8">
    <source>
        <dbReference type="EMBL" id="UPZ17007.1"/>
    </source>
</evidence>
<keyword evidence="5" id="KW-0812">Transmembrane</keyword>
<sequence>MILHKLIKILYSLLLPIFVVAQSPQKDLSTLSYDQLHDLYFDNAGNPKKQILYTKAYMTKAIRENIDIRKAKANHQIALFYYQSDKNKAIQYLDSVIKYSEGSNDKFFPAAAYCEKADFLKAQFKFKEAMINYNKAEKVALRTNLDYYYVVREYIGIIKSENLEEYEGALKIYKECFNYYRTKDFRTGKCADDFQSVIFGIADCFKSLHNTDSTSFYNKLGYKESSITKNELFKYLFVLNEGTNQILKKNYNAALDSINKSLPKMIAYKNTGNELAAYYYLGKAYDGLGKKEKAIENFIKVDSIYKATKEINKEFVEGYPYLINYYKNLGEKEEQLKYITSYMAIDSILQKNYRELNKLVYKEYDTPRLISEKENLINSLNSDKIKNRWGLGFLFLLTLSVGGFAFYQYSTKKQYRLRFEELIRETNTADSKKLINKNENKIDHNKLEVIGISEEVVNQILKKLNQFEKQKGYLTSNVTIQTLSNAFETNSKYVSKIVNIYKEKTFTQYLNDLRIDYAVQKLKTDGKLRKYTIQALALEFGFNNSESFSSAFYKKTGLKPTYFIREVDLEK</sequence>
<reference evidence="8 9" key="1">
    <citation type="submission" date="2022-04" db="EMBL/GenBank/DDBJ databases">
        <authorList>
            <person name="Ra J.-S."/>
            <person name="Kim S.-B."/>
        </authorList>
    </citation>
    <scope>NUCLEOTIDE SEQUENCE [LARGE SCALE GENOMIC DNA]</scope>
    <source>
        <strain evidence="8 9">MMS21-Er5</strain>
    </source>
</reference>
<dbReference type="InterPro" id="IPR018060">
    <property type="entry name" value="HTH_AraC"/>
</dbReference>
<feature type="signal peptide" evidence="6">
    <location>
        <begin position="1"/>
        <end position="21"/>
    </location>
</feature>
<keyword evidence="2" id="KW-0238">DNA-binding</keyword>
<keyword evidence="1" id="KW-0805">Transcription regulation</keyword>
<feature type="chain" id="PRO_5045267685" evidence="6">
    <location>
        <begin position="22"/>
        <end position="571"/>
    </location>
</feature>
<keyword evidence="5" id="KW-1133">Transmembrane helix</keyword>
<keyword evidence="4" id="KW-0802">TPR repeat</keyword>
<dbReference type="Pfam" id="PF12833">
    <property type="entry name" value="HTH_18"/>
    <property type="match status" value="1"/>
</dbReference>
<dbReference type="SMART" id="SM00342">
    <property type="entry name" value="HTH_ARAC"/>
    <property type="match status" value="1"/>
</dbReference>
<dbReference type="Pfam" id="PF13174">
    <property type="entry name" value="TPR_6"/>
    <property type="match status" value="1"/>
</dbReference>
<dbReference type="InterPro" id="IPR019734">
    <property type="entry name" value="TPR_rpt"/>
</dbReference>
<evidence type="ECO:0000256" key="4">
    <source>
        <dbReference type="PROSITE-ProRule" id="PRU00339"/>
    </source>
</evidence>
<evidence type="ECO:0000256" key="6">
    <source>
        <dbReference type="SAM" id="SignalP"/>
    </source>
</evidence>
<organism evidence="8 9">
    <name type="scientific">Flavobacterium humidisoli</name>
    <dbReference type="NCBI Taxonomy" id="2937442"/>
    <lineage>
        <taxon>Bacteria</taxon>
        <taxon>Pseudomonadati</taxon>
        <taxon>Bacteroidota</taxon>
        <taxon>Flavobacteriia</taxon>
        <taxon>Flavobacteriales</taxon>
        <taxon>Flavobacteriaceae</taxon>
        <taxon>Flavobacterium</taxon>
    </lineage>
</organism>
<keyword evidence="3" id="KW-0804">Transcription</keyword>
<dbReference type="SUPFAM" id="SSF46689">
    <property type="entry name" value="Homeodomain-like"/>
    <property type="match status" value="1"/>
</dbReference>
<dbReference type="InterPro" id="IPR009057">
    <property type="entry name" value="Homeodomain-like_sf"/>
</dbReference>
<dbReference type="Gene3D" id="1.10.10.60">
    <property type="entry name" value="Homeodomain-like"/>
    <property type="match status" value="2"/>
</dbReference>
<keyword evidence="9" id="KW-1185">Reference proteome</keyword>
<dbReference type="Gene3D" id="1.25.40.10">
    <property type="entry name" value="Tetratricopeptide repeat domain"/>
    <property type="match status" value="1"/>
</dbReference>
<feature type="domain" description="HTH araC/xylS-type" evidence="7">
    <location>
        <begin position="454"/>
        <end position="566"/>
    </location>
</feature>
<dbReference type="SUPFAM" id="SSF48452">
    <property type="entry name" value="TPR-like"/>
    <property type="match status" value="1"/>
</dbReference>
<evidence type="ECO:0000256" key="2">
    <source>
        <dbReference type="ARBA" id="ARBA00023125"/>
    </source>
</evidence>
<keyword evidence="5" id="KW-0472">Membrane</keyword>
<dbReference type="EMBL" id="CP096829">
    <property type="protein sequence ID" value="UPZ17007.1"/>
    <property type="molecule type" value="Genomic_DNA"/>
</dbReference>
<keyword evidence="6" id="KW-0732">Signal</keyword>
<dbReference type="PROSITE" id="PS50005">
    <property type="entry name" value="TPR"/>
    <property type="match status" value="1"/>
</dbReference>
<dbReference type="InterPro" id="IPR011990">
    <property type="entry name" value="TPR-like_helical_dom_sf"/>
</dbReference>
<name>A0ABY4LV93_9FLAO</name>